<evidence type="ECO:0000313" key="6">
    <source>
        <dbReference type="EMBL" id="OQX50926.1"/>
    </source>
</evidence>
<comment type="similarity">
    <text evidence="1">Belongs to the GSP E family.</text>
</comment>
<evidence type="ECO:0000256" key="2">
    <source>
        <dbReference type="ARBA" id="ARBA00022741"/>
    </source>
</evidence>
<comment type="caution">
    <text evidence="6">The sequence shown here is derived from an EMBL/GenBank/DDBJ whole genome shotgun (WGS) entry which is preliminary data.</text>
</comment>
<organism evidence="6 7">
    <name type="scientific">candidate division CPR3 bacterium 4484_211</name>
    <dbReference type="NCBI Taxonomy" id="1968527"/>
    <lineage>
        <taxon>Bacteria</taxon>
        <taxon>Bacteria division CPR3</taxon>
    </lineage>
</organism>
<dbReference type="GO" id="GO:0005524">
    <property type="term" value="F:ATP binding"/>
    <property type="evidence" value="ECO:0007669"/>
    <property type="project" value="UniProtKB-KW"/>
</dbReference>
<dbReference type="InterPro" id="IPR027417">
    <property type="entry name" value="P-loop_NTPase"/>
</dbReference>
<dbReference type="GO" id="GO:0016887">
    <property type="term" value="F:ATP hydrolysis activity"/>
    <property type="evidence" value="ECO:0007669"/>
    <property type="project" value="TreeGrafter"/>
</dbReference>
<keyword evidence="4" id="KW-0175">Coiled coil</keyword>
<dbReference type="CDD" id="cd01129">
    <property type="entry name" value="PulE-GspE-like"/>
    <property type="match status" value="1"/>
</dbReference>
<dbReference type="Proteomes" id="UP000192520">
    <property type="component" value="Unassembled WGS sequence"/>
</dbReference>
<evidence type="ECO:0000259" key="5">
    <source>
        <dbReference type="PROSITE" id="PS00662"/>
    </source>
</evidence>
<dbReference type="SUPFAM" id="SSF52540">
    <property type="entry name" value="P-loop containing nucleoside triphosphate hydrolases"/>
    <property type="match status" value="1"/>
</dbReference>
<feature type="domain" description="Bacterial type II secretion system protein E" evidence="5">
    <location>
        <begin position="382"/>
        <end position="396"/>
    </location>
</feature>
<keyword evidence="2" id="KW-0547">Nucleotide-binding</keyword>
<evidence type="ECO:0000256" key="3">
    <source>
        <dbReference type="ARBA" id="ARBA00022840"/>
    </source>
</evidence>
<accession>A0A1W9NXP0</accession>
<dbReference type="STRING" id="1968527.B5M47_02580"/>
<dbReference type="SMART" id="SM00382">
    <property type="entry name" value="AAA"/>
    <property type="match status" value="1"/>
</dbReference>
<dbReference type="InterPro" id="IPR037257">
    <property type="entry name" value="T2SS_E_N_sf"/>
</dbReference>
<reference evidence="7" key="1">
    <citation type="submission" date="2017-03" db="EMBL/GenBank/DDBJ databases">
        <title>Novel pathways for hydrocarbon cycling and metabolic interdependencies in hydrothermal sediment communities.</title>
        <authorList>
            <person name="Dombrowski N."/>
            <person name="Seitz K."/>
            <person name="Teske A."/>
            <person name="Baker B."/>
        </authorList>
    </citation>
    <scope>NUCLEOTIDE SEQUENCE [LARGE SCALE GENOMIC DNA]</scope>
</reference>
<dbReference type="Pfam" id="PF00437">
    <property type="entry name" value="T2SSE"/>
    <property type="match status" value="1"/>
</dbReference>
<dbReference type="GO" id="GO:0005886">
    <property type="term" value="C:plasma membrane"/>
    <property type="evidence" value="ECO:0007669"/>
    <property type="project" value="TreeGrafter"/>
</dbReference>
<dbReference type="PROSITE" id="PS00662">
    <property type="entry name" value="T2SP_E"/>
    <property type="match status" value="1"/>
</dbReference>
<dbReference type="PANTHER" id="PTHR30258">
    <property type="entry name" value="TYPE II SECRETION SYSTEM PROTEIN GSPE-RELATED"/>
    <property type="match status" value="1"/>
</dbReference>
<dbReference type="SUPFAM" id="SSF160246">
    <property type="entry name" value="EspE N-terminal domain-like"/>
    <property type="match status" value="1"/>
</dbReference>
<dbReference type="InterPro" id="IPR003593">
    <property type="entry name" value="AAA+_ATPase"/>
</dbReference>
<name>A0A1W9NXP0_UNCC3</name>
<dbReference type="Gene3D" id="3.40.50.300">
    <property type="entry name" value="P-loop containing nucleotide triphosphate hydrolases"/>
    <property type="match status" value="1"/>
</dbReference>
<proteinExistence type="inferred from homology"/>
<dbReference type="FunFam" id="3.30.450.90:FF:000001">
    <property type="entry name" value="Type II secretion system ATPase GspE"/>
    <property type="match status" value="1"/>
</dbReference>
<dbReference type="Gene3D" id="3.30.300.160">
    <property type="entry name" value="Type II secretion system, protein E, N-terminal domain"/>
    <property type="match status" value="1"/>
</dbReference>
<gene>
    <name evidence="6" type="ORF">B5M47_02580</name>
</gene>
<evidence type="ECO:0000256" key="4">
    <source>
        <dbReference type="SAM" id="Coils"/>
    </source>
</evidence>
<sequence>MPERTALEDILKRKGVLTDEQVSLVKVEQISTGKEVDEIIRERGWATDAQIYQAKAELLGVPFTSIDETDISREVIALIPESVARQYLLIPIKKVKDTLEVAMKDPLDLQVKEFLEAKTGLEIKPYLAVPSQIELAINAAYSAGIESEVRAALKETEEEIGELKKEVTSLKEIEEEIKRAPVARIVSTILQYAVKSRASDVHIEPQAQSTRVRYRIDGILRERLSLPKHVHPSLVSRIKILANLKIDEVRVPQDGRFMIYVDSGEVDLRVSTLPTSHGEKVVMRLLRKGTKVPSLPQLGLRGRALKIIEDSLAKTRGIVLVTGPTGSGKTTTLRTCLEMINSAKINIITLEDPVEYEIKGVNQVQINPQAGLTFASGLRSVLRQDPDVIMVGEIRDKETMELAIQAALTGHLVFSTLHTNSAAGAIPRLLDMGAEPFLLASTVDTVLAQRLVRTLCPKCRQKYKPEKEIVERFKRTLGQLLPPDSQKELVLYKAKGCEECNNEGYTSRMGIFEVLPVDEQVSQLILRRESSDKLEEAARKNGMVTMLQDGFLKVVEGVTTLEEVLRVAQE</sequence>
<dbReference type="InterPro" id="IPR001482">
    <property type="entry name" value="T2SS/T4SS_dom"/>
</dbReference>
<dbReference type="EMBL" id="MZGJ01000013">
    <property type="protein sequence ID" value="OQX50926.1"/>
    <property type="molecule type" value="Genomic_DNA"/>
</dbReference>
<dbReference type="InterPro" id="IPR007831">
    <property type="entry name" value="T2SS_GspE_N"/>
</dbReference>
<protein>
    <recommendedName>
        <fullName evidence="5">Bacterial type II secretion system protein E domain-containing protein</fullName>
    </recommendedName>
</protein>
<evidence type="ECO:0000256" key="1">
    <source>
        <dbReference type="ARBA" id="ARBA00006611"/>
    </source>
</evidence>
<dbReference type="AlphaFoldDB" id="A0A1W9NXP0"/>
<evidence type="ECO:0000313" key="7">
    <source>
        <dbReference type="Proteomes" id="UP000192520"/>
    </source>
</evidence>
<feature type="coiled-coil region" evidence="4">
    <location>
        <begin position="146"/>
        <end position="180"/>
    </location>
</feature>
<dbReference type="FunFam" id="3.40.50.300:FF:000398">
    <property type="entry name" value="Type IV pilus assembly ATPase PilB"/>
    <property type="match status" value="1"/>
</dbReference>
<keyword evidence="3" id="KW-0067">ATP-binding</keyword>
<dbReference type="Gene3D" id="3.30.450.90">
    <property type="match status" value="1"/>
</dbReference>
<dbReference type="PANTHER" id="PTHR30258:SF2">
    <property type="entry name" value="COMG OPERON PROTEIN 1"/>
    <property type="match status" value="1"/>
</dbReference>
<dbReference type="Pfam" id="PF05157">
    <property type="entry name" value="MshEN"/>
    <property type="match status" value="1"/>
</dbReference>